<sequence>MYGSLLGIRWETRILVAATLIMLVPVMALGHVPQTAFLVIATTAICGVLSVMVKVRGASMWQWRRIRRNGNTPIVFCQYGSHNGTGWTWDGSAMSVWVEVSPGQHFALTTVSTAGTISGKPINLERLAKKMRQRDIVCESIRLVTHGYRTALPISHSASAAVSDAIGPVPMHTGGRTFAVVTIATMSSLSAIRARTKDGGISEASWEAASRVRVELEAQGFSARIMSEKALRALGSEQAAQVAPALEHIHSTRLGEPSSVKVFSVVAQGSSWSVRSQHLARQIPAHRIYENLAIIRDNAGSLRSGYAASYVSQSDRIVRSLKGAGLRAAAGQQVGILAQTMPPAAGPAPVIPMHPVADTDMPVAHPGGAGTYLGSSPDLGRCFLRVDPASGQILWLIGSRTMAQHMVLRMAIAAAPINVEILKRADGAQQWEEFVRRVNSPLLTVGAAASPGIVVCPASEAERLAATGATVIACADHFTVQPEFSIVENSGNLVATTGHDQVVVPWSMTAEERRYLPGVEARSRRTTDEPRTEVRRPRASAPGQGDRRAHVDSPTTFISRDESTTFIRRVDPQDQSAAQS</sequence>
<gene>
    <name evidence="3" type="ORF">A5742_17880</name>
</gene>
<feature type="compositionally biased region" description="Basic and acidic residues" evidence="1">
    <location>
        <begin position="517"/>
        <end position="536"/>
    </location>
</feature>
<feature type="region of interest" description="Disordered" evidence="1">
    <location>
        <begin position="517"/>
        <end position="580"/>
    </location>
</feature>
<evidence type="ECO:0000256" key="2">
    <source>
        <dbReference type="SAM" id="Phobius"/>
    </source>
</evidence>
<evidence type="ECO:0000313" key="3">
    <source>
        <dbReference type="EMBL" id="OMC51998.1"/>
    </source>
</evidence>
<proteinExistence type="predicted"/>
<feature type="transmembrane region" description="Helical" evidence="2">
    <location>
        <begin position="12"/>
        <end position="30"/>
    </location>
</feature>
<evidence type="ECO:0008006" key="5">
    <source>
        <dbReference type="Google" id="ProtNLM"/>
    </source>
</evidence>
<reference evidence="3 4" key="1">
    <citation type="submission" date="2016-07" db="EMBL/GenBank/DDBJ databases">
        <authorList>
            <person name="Sutton G."/>
            <person name="Brinkac L."/>
            <person name="Sanka R."/>
            <person name="Adams M."/>
            <person name="Lau E."/>
            <person name="Kumar A."/>
            <person name="Macaden R."/>
        </authorList>
    </citation>
    <scope>NUCLEOTIDE SEQUENCE [LARGE SCALE GENOMIC DNA]</scope>
    <source>
        <strain evidence="3 4">GA-0871</strain>
    </source>
</reference>
<protein>
    <recommendedName>
        <fullName evidence="5">Type VII secretion protein EccE</fullName>
    </recommendedName>
</protein>
<evidence type="ECO:0000256" key="1">
    <source>
        <dbReference type="SAM" id="MobiDB-lite"/>
    </source>
</evidence>
<keyword evidence="2" id="KW-0812">Transmembrane</keyword>
<dbReference type="EMBL" id="MBER01000010">
    <property type="protein sequence ID" value="OMC51998.1"/>
    <property type="molecule type" value="Genomic_DNA"/>
</dbReference>
<comment type="caution">
    <text evidence="3">The sequence shown here is derived from an EMBL/GenBank/DDBJ whole genome shotgun (WGS) entry which is preliminary data.</text>
</comment>
<feature type="transmembrane region" description="Helical" evidence="2">
    <location>
        <begin position="36"/>
        <end position="55"/>
    </location>
</feature>
<accession>A0ABD6QT90</accession>
<dbReference type="AlphaFoldDB" id="A0ABD6QT90"/>
<keyword evidence="2" id="KW-0472">Membrane</keyword>
<organism evidence="3 4">
    <name type="scientific">Mycolicibacterium fortuitum</name>
    <name type="common">Mycobacterium fortuitum</name>
    <dbReference type="NCBI Taxonomy" id="1766"/>
    <lineage>
        <taxon>Bacteria</taxon>
        <taxon>Bacillati</taxon>
        <taxon>Actinomycetota</taxon>
        <taxon>Actinomycetes</taxon>
        <taxon>Mycobacteriales</taxon>
        <taxon>Mycobacteriaceae</taxon>
        <taxon>Mycolicibacterium</taxon>
    </lineage>
</organism>
<dbReference type="Proteomes" id="UP000187001">
    <property type="component" value="Unassembled WGS sequence"/>
</dbReference>
<keyword evidence="2" id="KW-1133">Transmembrane helix</keyword>
<evidence type="ECO:0000313" key="4">
    <source>
        <dbReference type="Proteomes" id="UP000187001"/>
    </source>
</evidence>
<feature type="compositionally biased region" description="Basic and acidic residues" evidence="1">
    <location>
        <begin position="559"/>
        <end position="572"/>
    </location>
</feature>
<name>A0ABD6QT90_MYCFO</name>